<feature type="compositionally biased region" description="Acidic residues" evidence="5">
    <location>
        <begin position="2009"/>
        <end position="2023"/>
    </location>
</feature>
<evidence type="ECO:0000256" key="4">
    <source>
        <dbReference type="SAM" id="Coils"/>
    </source>
</evidence>
<proteinExistence type="inferred from homology"/>
<dbReference type="SMART" id="SM00129">
    <property type="entry name" value="KISc"/>
    <property type="match status" value="1"/>
</dbReference>
<sequence>MAAGEAVVVGVRVRPFNDRENNLNAVVCIDMEDDAVEVLSSCPPGQLAVVWYSDDSVYHERLMVWRAGDTEWFVLTPDGDFYREDWSGHSDEGPISFKLKKTDFSELGSGSLSWTPRKVIDMKGKEVEASPYLGRLIVPRRLRRRDGGYVAEPIPSPVAVSGFPRSGLAPAPEGHMWVALHDTSAFDLGKEANVGLEKGIQLDSDHGAIPDEKGWTLMKLLKVEKVPAMVEEREKLVTSRLELRGVPSRSLETGAKKEEAGGEEDAEVSEDARTLSVCYDDQGERYRSWREATKEAREYSYSDWPLEGPQSVLHLMKYMLKNGGSPKQWLLIWARHKGVHDNDRVMHEMRALLESFELAGCYDQLNLGSLACFEALGRRVQSIVDAYNSGSSASPDWGAAKIMSGYQGPEDLVSPSLRTWAAKKGKEEVEIAAARTKMREHKRLQIPTEDAAASAVADGNLPPGGPAAKAKRKADGGPPMSSRGVSSRLAAMGGQRPDPARVSRDLFPLPSPTLPKKPVAGSRRSQQRLDRKWRHYETVKEAVDGLNWLACDSFLHGTDVEPDGIQLEVLQRIHELAQDAGRLGTLEQIPKPEAALRELLKGKSEYRQPEVPVALAPYKLERISLPSSLENLPEARDLLPENARRYLLGRELMLREEGAYDAPRPYWDPVLANNKKHYREFIEKLNSVGMLQFTQHPKNHVGVFFVHKSDKQKIRLIVDVIRDSTLITDKGLPVVFKSSAVRDNARATTRHYVYVDNLGIVSPHRGVVQSALQELDSHFGGKGLLLHPGEVHSEETKALGAILDGKTLCSRICPERYHKVRQSIRGLLQKPQVTGQMVEVVLGHATFCALNNRMLMSIFHSCYKFIRAHYFEPVAMWDAVRREFTAFSGLMIFLRADWWRPWNSLVCCSDASTTGYGVCTSHWRLEDVRKVGRQKERSRFKRCDNHPARESALTSAGFIRDELTGAWKAGNLSTEDYLNLSGWKLDQSFEEVPARLLRKQLWQPKLWGKWRFNEGIIILEARAAVKAMKRIAMSRYGSQTRQLFLLDNMSLTLALERSRSRQYGLLRQVRVFNAYCIARGIQPSFRWIPSELNSSDEPSRFGTDEPSKLLTSEIPKRTRRLAAPERDVPPRAARVEQVLKPGKLVAPSRSSKKEALLKPVETSELLATKGVLGKLPTLESPGEETKTLGVDLSMSSSSDSSSEVDMTQKRKKNLHSRARHRRRKYVDFLIDGKDKDGLSLLEKRAIGTAAEKMYQKELQAFKDYAVCRGLDPKDAEGVDRLMAQYMNHCSLAGHQAYVGDRLIASWLHHHPQFSKTGVKKIPRALRCLKGWRRLCPGRSRVPYPLSIWCAVACLMINMGFSKMAVFVMLAVSTYSRPSELLRLRTFSLIKPAPGVTSSWSLLLSPEELQESSKTGDYDVSVLLDSPYTNCWLGKFLTVMKRASSNSALWDFDYSQYLAVIKKIAKKMEVPLEPYHTRHSGPSIDRSRKYRSQLEVQKRGQWKSSKSCVRYEKAARLARTWEQVPQKTKDFALACEEAFDDIMLGRKKCPDSSRLGVALACERLGFVSKQWDIRFTFDESFWSHDGFEDDGTGYLRPLPNSKYADQRYVFDTFGQRVLDNAWNGFHCCLFAYGQTGAGKSYSMVGYGNNKGIVPISCEEIFRRIGQEKDPQKRYEVTVSMIEIYNEAIQDLLIDVELRPKKGLEVRESKALGIYIDGVIKRPVESYEAIETTIEEATNHRTVGSTLMNATSSRAHTVQIIEFKAVKDGSATVSMINLVDLAGSEKAGQTGATGDRLKEGSMINKSLSALGNVIEKLADRGSEKKKNVLIPYRDSKLTRLLQNALGGSSKTIMICALSPASSNHEETLSTLRYADRAKKIKNIAVPNENPQERLMRELREENEKFKKIFEAMQGGTMPSADEIKEMGLAQQEIAAMEGALAELNKSWEDKVAESREQQEAARMRRSSVNGVAALKKNLQPMMVNLNEDKTLVGRVRFSFPPGRTLIGGLGDESDSDSESGSESDSDSSTGSQPEGEKSPEEMFEDEDESPHIELGEGVARRHAVVFHDNDQNLCTIYAASEEGLKQTFVNGKSLRQLLKSQGLEEVICRQKDKPEAAGIELSHADTLVFGRHFFVFVDHMVCAPEILIASGQVDYAQAKREWQMEQLSGVHESLIVGAWAYLGVSAVFWPRDGLRQVGRLPHSLGRLDRKQSGRSSCRIFFGLISLSRK</sequence>
<comment type="caution">
    <text evidence="7">The sequence shown here is derived from an EMBL/GenBank/DDBJ whole genome shotgun (WGS) entry which is preliminary data.</text>
</comment>
<dbReference type="InterPro" id="IPR043502">
    <property type="entry name" value="DNA/RNA_pol_sf"/>
</dbReference>
<evidence type="ECO:0000256" key="5">
    <source>
        <dbReference type="SAM" id="MobiDB-lite"/>
    </source>
</evidence>
<feature type="binding site" evidence="3">
    <location>
        <begin position="1632"/>
        <end position="1639"/>
    </location>
    <ligand>
        <name>ATP</name>
        <dbReference type="ChEBI" id="CHEBI:30616"/>
    </ligand>
</feature>
<feature type="domain" description="Kinesin motor" evidence="6">
    <location>
        <begin position="1553"/>
        <end position="1878"/>
    </location>
</feature>
<keyword evidence="2 3" id="KW-0067">ATP-binding</keyword>
<keyword evidence="1 3" id="KW-0547">Nucleotide-binding</keyword>
<evidence type="ECO:0000259" key="6">
    <source>
        <dbReference type="PROSITE" id="PS50067"/>
    </source>
</evidence>
<evidence type="ECO:0000313" key="8">
    <source>
        <dbReference type="Proteomes" id="UP001642484"/>
    </source>
</evidence>
<organism evidence="7 8">
    <name type="scientific">Durusdinium trenchii</name>
    <dbReference type="NCBI Taxonomy" id="1381693"/>
    <lineage>
        <taxon>Eukaryota</taxon>
        <taxon>Sar</taxon>
        <taxon>Alveolata</taxon>
        <taxon>Dinophyceae</taxon>
        <taxon>Suessiales</taxon>
        <taxon>Symbiodiniaceae</taxon>
        <taxon>Durusdinium</taxon>
    </lineage>
</organism>
<gene>
    <name evidence="7" type="ORF">CCMP2556_LOCUS51608</name>
</gene>
<reference evidence="7 8" key="1">
    <citation type="submission" date="2024-02" db="EMBL/GenBank/DDBJ databases">
        <authorList>
            <person name="Chen Y."/>
            <person name="Shah S."/>
            <person name="Dougan E. K."/>
            <person name="Thang M."/>
            <person name="Chan C."/>
        </authorList>
    </citation>
    <scope>NUCLEOTIDE SEQUENCE [LARGE SCALE GENOMIC DNA]</scope>
</reference>
<dbReference type="EMBL" id="CAXAMN010027506">
    <property type="protein sequence ID" value="CAK9111127.1"/>
    <property type="molecule type" value="Genomic_DNA"/>
</dbReference>
<name>A0ABP0SFF8_9DINO</name>
<feature type="region of interest" description="Disordered" evidence="5">
    <location>
        <begin position="1191"/>
        <end position="1217"/>
    </location>
</feature>
<dbReference type="Proteomes" id="UP001642484">
    <property type="component" value="Unassembled WGS sequence"/>
</dbReference>
<dbReference type="PROSITE" id="PS00411">
    <property type="entry name" value="KINESIN_MOTOR_1"/>
    <property type="match status" value="1"/>
</dbReference>
<evidence type="ECO:0000256" key="2">
    <source>
        <dbReference type="ARBA" id="ARBA00022840"/>
    </source>
</evidence>
<protein>
    <recommendedName>
        <fullName evidence="6">Kinesin motor domain-containing protein</fullName>
    </recommendedName>
</protein>
<dbReference type="Gene3D" id="2.60.200.20">
    <property type="match status" value="1"/>
</dbReference>
<evidence type="ECO:0000256" key="1">
    <source>
        <dbReference type="ARBA" id="ARBA00022741"/>
    </source>
</evidence>
<dbReference type="PRINTS" id="PR00380">
    <property type="entry name" value="KINESINHEAVY"/>
</dbReference>
<dbReference type="InterPro" id="IPR001752">
    <property type="entry name" value="Kinesin_motor_dom"/>
</dbReference>
<feature type="coiled-coil region" evidence="4">
    <location>
        <begin position="1924"/>
        <end position="1962"/>
    </location>
</feature>
<dbReference type="InterPro" id="IPR027417">
    <property type="entry name" value="P-loop_NTPase"/>
</dbReference>
<keyword evidence="3" id="KW-0505">Motor protein</keyword>
<dbReference type="Gene3D" id="3.40.850.10">
    <property type="entry name" value="Kinesin motor domain"/>
    <property type="match status" value="1"/>
</dbReference>
<dbReference type="PROSITE" id="PS50067">
    <property type="entry name" value="KINESIN_MOTOR_2"/>
    <property type="match status" value="1"/>
</dbReference>
<feature type="region of interest" description="Disordered" evidence="5">
    <location>
        <begin position="249"/>
        <end position="268"/>
    </location>
</feature>
<accession>A0ABP0SFF8</accession>
<dbReference type="PANTHER" id="PTHR47117">
    <property type="entry name" value="STAR-RELATED LIPID TRANSFER PROTEIN 9"/>
    <property type="match status" value="1"/>
</dbReference>
<keyword evidence="4" id="KW-0175">Coiled coil</keyword>
<dbReference type="InterPro" id="IPR019821">
    <property type="entry name" value="Kinesin_motor_CS"/>
</dbReference>
<evidence type="ECO:0000313" key="7">
    <source>
        <dbReference type="EMBL" id="CAK9111127.1"/>
    </source>
</evidence>
<evidence type="ECO:0000256" key="3">
    <source>
        <dbReference type="PROSITE-ProRule" id="PRU00283"/>
    </source>
</evidence>
<keyword evidence="8" id="KW-1185">Reference proteome</keyword>
<feature type="region of interest" description="Disordered" evidence="5">
    <location>
        <begin position="435"/>
        <end position="530"/>
    </location>
</feature>
<dbReference type="SUPFAM" id="SSF52540">
    <property type="entry name" value="P-loop containing nucleoside triphosphate hydrolases"/>
    <property type="match status" value="1"/>
</dbReference>
<comment type="similarity">
    <text evidence="3">Belongs to the TRAFAC class myosin-kinesin ATPase superfamily. Kinesin family.</text>
</comment>
<dbReference type="Pfam" id="PF00225">
    <property type="entry name" value="Kinesin"/>
    <property type="match status" value="1"/>
</dbReference>
<dbReference type="SUPFAM" id="SSF56672">
    <property type="entry name" value="DNA/RNA polymerases"/>
    <property type="match status" value="1"/>
</dbReference>
<dbReference type="InterPro" id="IPR036961">
    <property type="entry name" value="Kinesin_motor_dom_sf"/>
</dbReference>
<feature type="region of interest" description="Disordered" evidence="5">
    <location>
        <begin position="2001"/>
        <end position="2048"/>
    </location>
</feature>